<keyword evidence="2" id="KW-1185">Reference proteome</keyword>
<dbReference type="OrthoDB" id="10400500at2759"/>
<evidence type="ECO:0000313" key="1">
    <source>
        <dbReference type="EMBL" id="CAF9938401.1"/>
    </source>
</evidence>
<sequence length="318" mass="36672">MRLVSFAINNLILTHQRSISRCIAQRQFSTNIDWPPPDISCLDRNYHLRIICRLPKADTLARRANKNLECHVEGGRTKIKGKWHAEATVLKPASSYPAFLGRCTRAILIIWTLNDIRRHFYQLEPLPRYIPPPPPPTRQERVKRLFSRIKSVPSKLESASASASRSPVGTNAQNLSRYMSTIAPRSEDEVKEHLSAFDAAQQTYLKSLTRNHLIDLVWVQDYLFIGLARKPRSRRTTQERLAFLLQQSPEFILSWCSSDQWERYWALDLVQAVVHARQSEFSLGESGRIIPFVAEEDGLAEEAQRAKSELTRGDWRDR</sequence>
<protein>
    <submittedName>
        <fullName evidence="1">Uncharacterized protein</fullName>
    </submittedName>
</protein>
<gene>
    <name evidence="1" type="ORF">IMSHALPRED_000786</name>
</gene>
<dbReference type="EMBL" id="CAJPDT010000108">
    <property type="protein sequence ID" value="CAF9938401.1"/>
    <property type="molecule type" value="Genomic_DNA"/>
</dbReference>
<organism evidence="1 2">
    <name type="scientific">Imshaugia aleurites</name>
    <dbReference type="NCBI Taxonomy" id="172621"/>
    <lineage>
        <taxon>Eukaryota</taxon>
        <taxon>Fungi</taxon>
        <taxon>Dikarya</taxon>
        <taxon>Ascomycota</taxon>
        <taxon>Pezizomycotina</taxon>
        <taxon>Lecanoromycetes</taxon>
        <taxon>OSLEUM clade</taxon>
        <taxon>Lecanoromycetidae</taxon>
        <taxon>Lecanorales</taxon>
        <taxon>Lecanorineae</taxon>
        <taxon>Parmeliaceae</taxon>
        <taxon>Imshaugia</taxon>
    </lineage>
</organism>
<name>A0A8H3PCK6_9LECA</name>
<dbReference type="AlphaFoldDB" id="A0A8H3PCK6"/>
<reference evidence="1" key="1">
    <citation type="submission" date="2021-03" db="EMBL/GenBank/DDBJ databases">
        <authorList>
            <person name="Tagirdzhanova G."/>
        </authorList>
    </citation>
    <scope>NUCLEOTIDE SEQUENCE</scope>
</reference>
<comment type="caution">
    <text evidence="1">The sequence shown here is derived from an EMBL/GenBank/DDBJ whole genome shotgun (WGS) entry which is preliminary data.</text>
</comment>
<accession>A0A8H3PCK6</accession>
<evidence type="ECO:0000313" key="2">
    <source>
        <dbReference type="Proteomes" id="UP000664534"/>
    </source>
</evidence>
<dbReference type="Proteomes" id="UP000664534">
    <property type="component" value="Unassembled WGS sequence"/>
</dbReference>
<proteinExistence type="predicted"/>